<dbReference type="RefSeq" id="WP_382391346.1">
    <property type="nucleotide sequence ID" value="NZ_JBHUNA010000007.1"/>
</dbReference>
<evidence type="ECO:0000259" key="1">
    <source>
        <dbReference type="SMART" id="SM00849"/>
    </source>
</evidence>
<dbReference type="PANTHER" id="PTHR30619">
    <property type="entry name" value="DNA INTERNALIZATION/COMPETENCE PROTEIN COMEC/REC2"/>
    <property type="match status" value="1"/>
</dbReference>
<organism evidence="2 3">
    <name type="scientific">Lentibacillus juripiscarius</name>
    <dbReference type="NCBI Taxonomy" id="257446"/>
    <lineage>
        <taxon>Bacteria</taxon>
        <taxon>Bacillati</taxon>
        <taxon>Bacillota</taxon>
        <taxon>Bacilli</taxon>
        <taxon>Bacillales</taxon>
        <taxon>Bacillaceae</taxon>
        <taxon>Lentibacillus</taxon>
    </lineage>
</organism>
<comment type="caution">
    <text evidence="2">The sequence shown here is derived from an EMBL/GenBank/DDBJ whole genome shotgun (WGS) entry which is preliminary data.</text>
</comment>
<protein>
    <submittedName>
        <fullName evidence="2">ComEC/Rec2 family competence protein</fullName>
    </submittedName>
</protein>
<dbReference type="InterPro" id="IPR036866">
    <property type="entry name" value="RibonucZ/Hydroxyglut_hydro"/>
</dbReference>
<accession>A0ABW5V2C7</accession>
<evidence type="ECO:0000313" key="2">
    <source>
        <dbReference type="EMBL" id="MFD2760148.1"/>
    </source>
</evidence>
<dbReference type="InterPro" id="IPR052159">
    <property type="entry name" value="Competence_DNA_uptake"/>
</dbReference>
<gene>
    <name evidence="2" type="ORF">ACFSUO_04070</name>
</gene>
<dbReference type="EMBL" id="JBHUNA010000007">
    <property type="protein sequence ID" value="MFD2760148.1"/>
    <property type="molecule type" value="Genomic_DNA"/>
</dbReference>
<dbReference type="SMART" id="SM00849">
    <property type="entry name" value="Lactamase_B"/>
    <property type="match status" value="1"/>
</dbReference>
<keyword evidence="3" id="KW-1185">Reference proteome</keyword>
<name>A0ABW5V2C7_9BACI</name>
<dbReference type="Gene3D" id="3.60.15.10">
    <property type="entry name" value="Ribonuclease Z/Hydroxyacylglutathione hydrolase-like"/>
    <property type="match status" value="1"/>
</dbReference>
<dbReference type="InterPro" id="IPR001279">
    <property type="entry name" value="Metallo-B-lactamas"/>
</dbReference>
<feature type="domain" description="Metallo-beta-lactamase" evidence="1">
    <location>
        <begin position="41"/>
        <end position="234"/>
    </location>
</feature>
<proteinExistence type="predicted"/>
<dbReference type="InterPro" id="IPR035681">
    <property type="entry name" value="ComA-like_MBL"/>
</dbReference>
<dbReference type="Proteomes" id="UP001597502">
    <property type="component" value="Unassembled WGS sequence"/>
</dbReference>
<reference evidence="3" key="1">
    <citation type="journal article" date="2019" name="Int. J. Syst. Evol. Microbiol.">
        <title>The Global Catalogue of Microorganisms (GCM) 10K type strain sequencing project: providing services to taxonomists for standard genome sequencing and annotation.</title>
        <authorList>
            <consortium name="The Broad Institute Genomics Platform"/>
            <consortium name="The Broad Institute Genome Sequencing Center for Infectious Disease"/>
            <person name="Wu L."/>
            <person name="Ma J."/>
        </authorList>
    </citation>
    <scope>NUCLEOTIDE SEQUENCE [LARGE SCALE GENOMIC DNA]</scope>
    <source>
        <strain evidence="3">TISTR 1535</strain>
    </source>
</reference>
<sequence length="289" mass="32480">MHRHTIIFTLTIIFTSILTPSAHIHAEQQSDLDVHFINVGQGDSMLIQTPSGKNILIDGGRPKAGKKVVKFLKEQNVNKIDLMIATHPDIDHIGGLIQVMKTFEVKRILDTGKMNSTRTYARYVSQIIKQQIPIDIAERNDLIKLDPKLKVRILNTNKGTKSTNKSSIVMKVTFKELDFLLMSDVEKEQEKKLMKKYSLDSEIMKVAHHGSHTSTSLEFLKEVIPEAAILTYGKNNKFGHPVDRVMENLRKVDTAIYPTATFGDITVRTDGDGYVIINEKSPVSSLEVG</sequence>
<dbReference type="PANTHER" id="PTHR30619:SF7">
    <property type="entry name" value="BETA-LACTAMASE DOMAIN PROTEIN"/>
    <property type="match status" value="1"/>
</dbReference>
<dbReference type="Pfam" id="PF00753">
    <property type="entry name" value="Lactamase_B"/>
    <property type="match status" value="1"/>
</dbReference>
<evidence type="ECO:0000313" key="3">
    <source>
        <dbReference type="Proteomes" id="UP001597502"/>
    </source>
</evidence>
<dbReference type="CDD" id="cd07731">
    <property type="entry name" value="ComA-like_MBL-fold"/>
    <property type="match status" value="1"/>
</dbReference>
<dbReference type="SUPFAM" id="SSF56281">
    <property type="entry name" value="Metallo-hydrolase/oxidoreductase"/>
    <property type="match status" value="1"/>
</dbReference>